<proteinExistence type="inferred from homology"/>
<dbReference type="InterPro" id="IPR016130">
    <property type="entry name" value="Tyr_Pase_AS"/>
</dbReference>
<dbReference type="PANTHER" id="PTHR31126">
    <property type="entry name" value="TYROSINE-PROTEIN PHOSPHATASE"/>
    <property type="match status" value="1"/>
</dbReference>
<comment type="similarity">
    <text evidence="1">Belongs to the protein-tyrosine phosphatase family.</text>
</comment>
<protein>
    <submittedName>
        <fullName evidence="2">Tyrosine-protein phosphatase</fullName>
    </submittedName>
</protein>
<dbReference type="Proteomes" id="UP000292424">
    <property type="component" value="Chromosome"/>
</dbReference>
<dbReference type="InterPro" id="IPR029021">
    <property type="entry name" value="Prot-tyrosine_phosphatase-like"/>
</dbReference>
<dbReference type="PANTHER" id="PTHR31126:SF1">
    <property type="entry name" value="TYROSINE SPECIFIC PROTEIN PHOSPHATASES DOMAIN-CONTAINING PROTEIN"/>
    <property type="match status" value="1"/>
</dbReference>
<sequence length="279" mass="31589">MFSFNLKKYTFLLASCWFFNTHVHAQEREVILQGTYNFRDIGGYPTKNGKKIRWDKLYRSAFLTGLTTEDIEILQTRNISRVIDFRGPKEIDFAPDKLPEGVAHIVLSAGSVGDGPDDWAALALEMKSQSEAQSDQGAIKYYQNVSSFADRYKPMFEQLLSLPKDSALVFHCVGGKDRTGVAAALIEYVLGVDQKNILADYELTNKYRERYNKEVADLLVHKYGVSPQRAQTYGLAKAKFLQASFDALSKQYGSMDLFIKNGLGLDEGKIERLKSLYLY</sequence>
<keyword evidence="3" id="KW-1185">Reference proteome</keyword>
<dbReference type="Gene3D" id="3.90.190.10">
    <property type="entry name" value="Protein tyrosine phosphatase superfamily"/>
    <property type="match status" value="1"/>
</dbReference>
<reference evidence="2 3" key="1">
    <citation type="submission" date="2019-09" db="EMBL/GenBank/DDBJ databases">
        <title>Complete genome sequence of Arachidicoccus sp. B3-10 isolated from apple orchard soil.</title>
        <authorList>
            <person name="Kim H.S."/>
            <person name="Han K.-I."/>
            <person name="Suh M.K."/>
            <person name="Lee K.C."/>
            <person name="Eom M.K."/>
            <person name="Kim J.-S."/>
            <person name="Kang S.W."/>
            <person name="Sin Y."/>
            <person name="Lee J.-S."/>
        </authorList>
    </citation>
    <scope>NUCLEOTIDE SEQUENCE [LARGE SCALE GENOMIC DNA]</scope>
    <source>
        <strain evidence="2 3">B3-10</strain>
    </source>
</reference>
<dbReference type="AlphaFoldDB" id="A0A5P2G1Z5"/>
<dbReference type="GO" id="GO:0004721">
    <property type="term" value="F:phosphoprotein phosphatase activity"/>
    <property type="evidence" value="ECO:0007669"/>
    <property type="project" value="InterPro"/>
</dbReference>
<organism evidence="2 3">
    <name type="scientific">Rhizosphaericola mali</name>
    <dbReference type="NCBI Taxonomy" id="2545455"/>
    <lineage>
        <taxon>Bacteria</taxon>
        <taxon>Pseudomonadati</taxon>
        <taxon>Bacteroidota</taxon>
        <taxon>Chitinophagia</taxon>
        <taxon>Chitinophagales</taxon>
        <taxon>Chitinophagaceae</taxon>
        <taxon>Rhizosphaericola</taxon>
    </lineage>
</organism>
<accession>A0A5P2G1Z5</accession>
<evidence type="ECO:0000313" key="2">
    <source>
        <dbReference type="EMBL" id="QES89824.1"/>
    </source>
</evidence>
<dbReference type="SUPFAM" id="SSF52799">
    <property type="entry name" value="(Phosphotyrosine protein) phosphatases II"/>
    <property type="match status" value="1"/>
</dbReference>
<dbReference type="EMBL" id="CP044016">
    <property type="protein sequence ID" value="QES89824.1"/>
    <property type="molecule type" value="Genomic_DNA"/>
</dbReference>
<evidence type="ECO:0000256" key="1">
    <source>
        <dbReference type="ARBA" id="ARBA00009580"/>
    </source>
</evidence>
<dbReference type="RefSeq" id="WP_131330782.1">
    <property type="nucleotide sequence ID" value="NZ_CP044016.1"/>
</dbReference>
<name>A0A5P2G1Z5_9BACT</name>
<dbReference type="KEGG" id="arac:E0W69_014530"/>
<dbReference type="OrthoDB" id="1188001at2"/>
<evidence type="ECO:0000313" key="3">
    <source>
        <dbReference type="Proteomes" id="UP000292424"/>
    </source>
</evidence>
<dbReference type="InterPro" id="IPR026893">
    <property type="entry name" value="Tyr/Ser_Pase_IphP-type"/>
</dbReference>
<dbReference type="PROSITE" id="PS00383">
    <property type="entry name" value="TYR_PHOSPHATASE_1"/>
    <property type="match status" value="1"/>
</dbReference>
<gene>
    <name evidence="2" type="ORF">E0W69_014530</name>
</gene>
<dbReference type="Pfam" id="PF13350">
    <property type="entry name" value="Y_phosphatase3"/>
    <property type="match status" value="1"/>
</dbReference>